<dbReference type="InterPro" id="IPR000531">
    <property type="entry name" value="Beta-barrel_TonB"/>
</dbReference>
<dbReference type="Pfam" id="PF07715">
    <property type="entry name" value="Plug"/>
    <property type="match status" value="1"/>
</dbReference>
<feature type="region of interest" description="Disordered" evidence="5">
    <location>
        <begin position="49"/>
        <end position="76"/>
    </location>
</feature>
<evidence type="ECO:0000256" key="4">
    <source>
        <dbReference type="RuleBase" id="RU003357"/>
    </source>
</evidence>
<dbReference type="Gene3D" id="2.40.170.20">
    <property type="entry name" value="TonB-dependent receptor, beta-barrel domain"/>
    <property type="match status" value="1"/>
</dbReference>
<name>A0A177G441_9PROT</name>
<organism evidence="9 10">
    <name type="scientific">Acetobacter malorum</name>
    <dbReference type="NCBI Taxonomy" id="178901"/>
    <lineage>
        <taxon>Bacteria</taxon>
        <taxon>Pseudomonadati</taxon>
        <taxon>Pseudomonadota</taxon>
        <taxon>Alphaproteobacteria</taxon>
        <taxon>Acetobacterales</taxon>
        <taxon>Acetobacteraceae</taxon>
        <taxon>Acetobacter</taxon>
    </lineage>
</organism>
<dbReference type="Gene3D" id="2.170.130.10">
    <property type="entry name" value="TonB-dependent receptor, plug domain"/>
    <property type="match status" value="1"/>
</dbReference>
<evidence type="ECO:0000313" key="9">
    <source>
        <dbReference type="EMBL" id="OAG75129.1"/>
    </source>
</evidence>
<keyword evidence="6" id="KW-0812">Transmembrane</keyword>
<evidence type="ECO:0000313" key="10">
    <source>
        <dbReference type="Proteomes" id="UP000077349"/>
    </source>
</evidence>
<dbReference type="Proteomes" id="UP000077349">
    <property type="component" value="Unassembled WGS sequence"/>
</dbReference>
<keyword evidence="4" id="KW-0798">TonB box</keyword>
<evidence type="ECO:0000259" key="8">
    <source>
        <dbReference type="Pfam" id="PF07715"/>
    </source>
</evidence>
<comment type="caution">
    <text evidence="9">The sequence shown here is derived from an EMBL/GenBank/DDBJ whole genome shotgun (WGS) entry which is preliminary data.</text>
</comment>
<keyword evidence="2 4" id="KW-0472">Membrane</keyword>
<accession>A0A177G441</accession>
<dbReference type="EMBL" id="LVHD01000125">
    <property type="protein sequence ID" value="OAG75129.1"/>
    <property type="molecule type" value="Genomic_DNA"/>
</dbReference>
<reference evidence="9 10" key="1">
    <citation type="submission" date="2016-03" db="EMBL/GenBank/DDBJ databases">
        <title>Draft genome sequence of Acetobacter malorum CECT 7742, a strain isolated from strawberry vinegar.</title>
        <authorList>
            <person name="Sainz F."/>
            <person name="Mas A."/>
            <person name="Torija M.J."/>
        </authorList>
    </citation>
    <scope>NUCLEOTIDE SEQUENCE [LARGE SCALE GENOMIC DNA]</scope>
    <source>
        <strain evidence="9 10">CECT 7742</strain>
    </source>
</reference>
<dbReference type="InterPro" id="IPR036942">
    <property type="entry name" value="Beta-barrel_TonB_sf"/>
</dbReference>
<keyword evidence="9" id="KW-0675">Receptor</keyword>
<dbReference type="GO" id="GO:0009279">
    <property type="term" value="C:cell outer membrane"/>
    <property type="evidence" value="ECO:0007669"/>
    <property type="project" value="UniProtKB-SubCell"/>
</dbReference>
<feature type="domain" description="TonB-dependent receptor-like beta-barrel" evidence="7">
    <location>
        <begin position="527"/>
        <end position="1071"/>
    </location>
</feature>
<evidence type="ECO:0000256" key="6">
    <source>
        <dbReference type="SAM" id="Phobius"/>
    </source>
</evidence>
<feature type="domain" description="TonB-dependent receptor plug" evidence="8">
    <location>
        <begin position="146"/>
        <end position="263"/>
    </location>
</feature>
<dbReference type="SUPFAM" id="SSF56935">
    <property type="entry name" value="Porins"/>
    <property type="match status" value="1"/>
</dbReference>
<dbReference type="InterPro" id="IPR037066">
    <property type="entry name" value="Plug_dom_sf"/>
</dbReference>
<comment type="similarity">
    <text evidence="4">Belongs to the TonB-dependent receptor family.</text>
</comment>
<dbReference type="PANTHER" id="PTHR47234">
    <property type="match status" value="1"/>
</dbReference>
<comment type="subcellular location">
    <subcellularLocation>
        <location evidence="1 4">Cell outer membrane</location>
    </subcellularLocation>
</comment>
<dbReference type="PANTHER" id="PTHR47234:SF2">
    <property type="entry name" value="TONB-DEPENDENT RECEPTOR"/>
    <property type="match status" value="1"/>
</dbReference>
<dbReference type="PATRIC" id="fig|178901.16.peg.3996"/>
<sequence length="1104" mass="120285">MVQRHRRFTKHGQSKKGRGSLSFSLLYVLPVLTVSIPVLSDTAEAQTTAEVASGVSGKAGKAKKAHSKSVAAKTTTPGTVVAQATPTATTIPAVQTKAATSDQQSVSSKVLKQAENVSAGTESNTENVTVTGSRLLQNRLTNTMATMDLGADQIQARGYTNLGLALMRENPNYSVPDNSPLGAQNGYYGAGQTYGDLLDLGSQRTLTLVNGRRFVSSATASLFGAVQGSPVDIGNIPSLLIKKVETVVGSGGPVYGSDAIAGVQNFTLDDDYQGVKLDGQTGFSQRQDAINYRLAGKVGRHFDHDRGSIVFDTEYNQTFGMTNADRANWVGAGDGRMQYVRNTAGTGYDLARGGRYYLPFTTAGVPSMSGAYYDLPNYKGQDIGTAITNSAGQPLVFSQDGKSLVPLSYGKLTGDGLTATGTKAQNNGFPISNYNNLITNQQRLNLTLLGHYDITEHLRASFEGWYVRSSVSNMAAQPYYNTQMFDDAMTDVTQGNGALPISTNNPYLTSAERTTIINNLQAAGLPTDQFYLSRANTDYYTGKYTTDTNLFRFVGGLQGDFHFAGRKFEWKGSAEYGQYRSSTTQREILTQNYINALNAVQDSSGNIVCASGYTNAAYPSLNSTCSPLNPLGVNQASKAASDYIQTDARTKSINQQWDFNADVRSTVVKLPAGDWTYDIGYEHRFEGMDFNPGNFYRGQLMSDGSYQQYGNTVPVMGVGGSYHTNEAYGETMIPLVSPQMNIPGVYALTATGSGRYVNNSANGGFWAYSGGGSYAPVRDIVFHGNYTTSFRAPSITELYMPNSTVFDTGTDPCDATAINSGPNPVARRMNCQKAGVPAGFQSNINKFTVQGLSGGNHHLKNEQSKQFTAGASFQPRWVRGLTLGADLYDVRVKDEIAQLGIEDIMAACYDSTSYPNQYCSSFSRDASGQINQGYQEGFYNIGTEHYRGLQAHLSYMMPLTVVGLSENDGAIQTTVNYKHGFIHNGSILTSQYEYLGTSSDLRDNFTANFNYLRGPLFVQWQMMYYGKAKYKLQVADGVYPNNTMKQYFMFNTTIGYTFAKRYNVSFVMNNVFDAKPQYPYQGSTNRYWDAIIGRNFQVEAGVEF</sequence>
<protein>
    <submittedName>
        <fullName evidence="9">TonB-dependent outer membrane receptor</fullName>
    </submittedName>
</protein>
<evidence type="ECO:0000256" key="1">
    <source>
        <dbReference type="ARBA" id="ARBA00004442"/>
    </source>
</evidence>
<gene>
    <name evidence="9" type="ORF">Amal_03703</name>
</gene>
<keyword evidence="3" id="KW-0998">Cell outer membrane</keyword>
<evidence type="ECO:0000259" key="7">
    <source>
        <dbReference type="Pfam" id="PF00593"/>
    </source>
</evidence>
<evidence type="ECO:0000256" key="2">
    <source>
        <dbReference type="ARBA" id="ARBA00023136"/>
    </source>
</evidence>
<proteinExistence type="inferred from homology"/>
<dbReference type="AlphaFoldDB" id="A0A177G441"/>
<keyword evidence="6" id="KW-1133">Transmembrane helix</keyword>
<dbReference type="InterPro" id="IPR012910">
    <property type="entry name" value="Plug_dom"/>
</dbReference>
<evidence type="ECO:0000256" key="5">
    <source>
        <dbReference type="SAM" id="MobiDB-lite"/>
    </source>
</evidence>
<feature type="transmembrane region" description="Helical" evidence="6">
    <location>
        <begin position="21"/>
        <end position="39"/>
    </location>
</feature>
<dbReference type="Pfam" id="PF00593">
    <property type="entry name" value="TonB_dep_Rec_b-barrel"/>
    <property type="match status" value="1"/>
</dbReference>
<evidence type="ECO:0000256" key="3">
    <source>
        <dbReference type="ARBA" id="ARBA00023237"/>
    </source>
</evidence>